<proteinExistence type="predicted"/>
<name>A0A9J5X6I1_SOLCO</name>
<dbReference type="EMBL" id="JACXVP010000010">
    <property type="protein sequence ID" value="KAG5583482.1"/>
    <property type="molecule type" value="Genomic_DNA"/>
</dbReference>
<keyword evidence="2" id="KW-1185">Reference proteome</keyword>
<organism evidence="1 2">
    <name type="scientific">Solanum commersonii</name>
    <name type="common">Commerson's wild potato</name>
    <name type="synonym">Commerson's nightshade</name>
    <dbReference type="NCBI Taxonomy" id="4109"/>
    <lineage>
        <taxon>Eukaryota</taxon>
        <taxon>Viridiplantae</taxon>
        <taxon>Streptophyta</taxon>
        <taxon>Embryophyta</taxon>
        <taxon>Tracheophyta</taxon>
        <taxon>Spermatophyta</taxon>
        <taxon>Magnoliopsida</taxon>
        <taxon>eudicotyledons</taxon>
        <taxon>Gunneridae</taxon>
        <taxon>Pentapetalae</taxon>
        <taxon>asterids</taxon>
        <taxon>lamiids</taxon>
        <taxon>Solanales</taxon>
        <taxon>Solanaceae</taxon>
        <taxon>Solanoideae</taxon>
        <taxon>Solaneae</taxon>
        <taxon>Solanum</taxon>
    </lineage>
</organism>
<reference evidence="1 2" key="1">
    <citation type="submission" date="2020-09" db="EMBL/GenBank/DDBJ databases">
        <title>De no assembly of potato wild relative species, Solanum commersonii.</title>
        <authorList>
            <person name="Cho K."/>
        </authorList>
    </citation>
    <scope>NUCLEOTIDE SEQUENCE [LARGE SCALE GENOMIC DNA]</scope>
    <source>
        <strain evidence="1">LZ3.2</strain>
        <tissue evidence="1">Leaf</tissue>
    </source>
</reference>
<protein>
    <submittedName>
        <fullName evidence="1">Uncharacterized protein</fullName>
    </submittedName>
</protein>
<dbReference type="Proteomes" id="UP000824120">
    <property type="component" value="Chromosome 10"/>
</dbReference>
<dbReference type="AlphaFoldDB" id="A0A9J5X6I1"/>
<accession>A0A9J5X6I1</accession>
<evidence type="ECO:0000313" key="1">
    <source>
        <dbReference type="EMBL" id="KAG5583482.1"/>
    </source>
</evidence>
<sequence>MAQYTCVDDTLKCFEWLENYRKLTDPATINVVKMYLRFMKTFLVSAEKLPSTEEDTYLISYVQDWVQNAGKTIQLLCANAVEESKVTEAWHGKIEDLTSKITTSYRFVLQLDATMSNICLVELIDSVSNNLNDLLGHKTKSIQDSIKKKINILQVKFRFLWNFAWFSSRSCIEHHKLEDALRIIEVVATTIACLLFQCLFEDMDTIMETKFSQVLLTIQLIEPDLRYAYFRSLKFLSSRLESSSPMEIEVAIRFLCCFRNDLKELLRPKAYLMASARDNVCNLSEELNFLIAFLIDPPKIDDRKNAKDLLARPKAVVKKTAHVIHLLLVSIKNKDAASTGDDPYLLFDLLEEIDLIKKEIITDNYLDLWKSIRSNLIPKVNSLGLIDFLLETINVVLDNKTDSVDFIRHQLEIVKAELVSLRSLLRVNDLEMEVTDVVHEVKHAISAFIIRESPRWHCSLQLSNVIVKIQDVNNKVAARFVRDQIVKIGASEKE</sequence>
<comment type="caution">
    <text evidence="1">The sequence shown here is derived from an EMBL/GenBank/DDBJ whole genome shotgun (WGS) entry which is preliminary data.</text>
</comment>
<dbReference type="OrthoDB" id="10382752at2759"/>
<evidence type="ECO:0000313" key="2">
    <source>
        <dbReference type="Proteomes" id="UP000824120"/>
    </source>
</evidence>
<gene>
    <name evidence="1" type="ORF">H5410_054109</name>
</gene>